<feature type="transmembrane region" description="Helical" evidence="1">
    <location>
        <begin position="35"/>
        <end position="57"/>
    </location>
</feature>
<gene>
    <name evidence="2" type="ORF">SAMN05443638_101150</name>
</gene>
<organism evidence="2 3">
    <name type="scientific">Clostridium fallax</name>
    <dbReference type="NCBI Taxonomy" id="1533"/>
    <lineage>
        <taxon>Bacteria</taxon>
        <taxon>Bacillati</taxon>
        <taxon>Bacillota</taxon>
        <taxon>Clostridia</taxon>
        <taxon>Eubacteriales</taxon>
        <taxon>Clostridiaceae</taxon>
        <taxon>Clostridium</taxon>
    </lineage>
</organism>
<keyword evidence="1" id="KW-1133">Transmembrane helix</keyword>
<proteinExistence type="predicted"/>
<dbReference type="STRING" id="1533.SAMN05443638_101150"/>
<feature type="transmembrane region" description="Helical" evidence="1">
    <location>
        <begin position="166"/>
        <end position="185"/>
    </location>
</feature>
<dbReference type="AlphaFoldDB" id="A0A1M4SSX4"/>
<feature type="transmembrane region" description="Helical" evidence="1">
    <location>
        <begin position="137"/>
        <end position="154"/>
    </location>
</feature>
<keyword evidence="1" id="KW-0472">Membrane</keyword>
<feature type="transmembrane region" description="Helical" evidence="1">
    <location>
        <begin position="69"/>
        <end position="89"/>
    </location>
</feature>
<protein>
    <submittedName>
        <fullName evidence="2">Uncharacterized protein</fullName>
    </submittedName>
</protein>
<evidence type="ECO:0000313" key="3">
    <source>
        <dbReference type="Proteomes" id="UP000184035"/>
    </source>
</evidence>
<evidence type="ECO:0000313" key="2">
    <source>
        <dbReference type="EMBL" id="SHE35107.1"/>
    </source>
</evidence>
<feature type="transmembrane region" description="Helical" evidence="1">
    <location>
        <begin position="191"/>
        <end position="210"/>
    </location>
</feature>
<keyword evidence="3" id="KW-1185">Reference proteome</keyword>
<reference evidence="2 3" key="1">
    <citation type="submission" date="2016-11" db="EMBL/GenBank/DDBJ databases">
        <authorList>
            <person name="Jaros S."/>
            <person name="Januszkiewicz K."/>
            <person name="Wedrychowicz H."/>
        </authorList>
    </citation>
    <scope>NUCLEOTIDE SEQUENCE [LARGE SCALE GENOMIC DNA]</scope>
    <source>
        <strain evidence="2 3">DSM 2631</strain>
    </source>
</reference>
<accession>A0A1M4SSX4</accession>
<sequence>MLRIFLYFLMLLLILFLSLNLLLITLKKAPKKIKIFTEIIISLIIIETISLIILTLISKQINVIYFKNLVFLRFIYIPLMIWNCFYIFWRNFKVNFNFSYVIMAVIWTIYIIILKITDTKINLSEVIGYSISLNNQLIMDLIYIGILVFLLLVCKINFNKNYINKIGMNYTMGTIMIIIFEMILKILKVEIFPYSLIGTVVVLWLSIYSYDSFKKNN</sequence>
<evidence type="ECO:0000256" key="1">
    <source>
        <dbReference type="SAM" id="Phobius"/>
    </source>
</evidence>
<keyword evidence="1" id="KW-0812">Transmembrane</keyword>
<name>A0A1M4SSX4_9CLOT</name>
<feature type="transmembrane region" description="Helical" evidence="1">
    <location>
        <begin position="6"/>
        <end position="23"/>
    </location>
</feature>
<dbReference type="EMBL" id="FQVM01000001">
    <property type="protein sequence ID" value="SHE35107.1"/>
    <property type="molecule type" value="Genomic_DNA"/>
</dbReference>
<feature type="transmembrane region" description="Helical" evidence="1">
    <location>
        <begin position="96"/>
        <end position="117"/>
    </location>
</feature>
<dbReference type="Proteomes" id="UP000184035">
    <property type="component" value="Unassembled WGS sequence"/>
</dbReference>